<name>A0A650CGI8_SULOH</name>
<dbReference type="KEGG" id="soh:D1869_06720"/>
<proteinExistence type="inferred from homology"/>
<gene>
    <name evidence="6" type="ORF">D1869_06720</name>
    <name evidence="5" type="ORF">HNQ62_000386</name>
</gene>
<dbReference type="OrthoDB" id="350578at2157"/>
<dbReference type="InterPro" id="IPR009003">
    <property type="entry name" value="Peptidase_S1_PA"/>
</dbReference>
<dbReference type="EMBL" id="CP045484">
    <property type="protein sequence ID" value="QGR16903.1"/>
    <property type="molecule type" value="Genomic_DNA"/>
</dbReference>
<accession>A0A650CGI8</accession>
<dbReference type="Pfam" id="PF13180">
    <property type="entry name" value="PDZ_2"/>
    <property type="match status" value="1"/>
</dbReference>
<reference evidence="5 8" key="2">
    <citation type="submission" date="2020-08" db="EMBL/GenBank/DDBJ databases">
        <title>Genomic Encyclopedia of Type Strains, Phase IV (KMG-IV): sequencing the most valuable type-strain genomes for metagenomic binning, comparative biology and taxonomic classification.</title>
        <authorList>
            <person name="Goeker M."/>
        </authorList>
    </citation>
    <scope>NUCLEOTIDE SEQUENCE [LARGE SCALE GENOMIC DNA]</scope>
    <source>
        <strain evidence="5 8">DSM 12421</strain>
    </source>
</reference>
<evidence type="ECO:0000313" key="7">
    <source>
        <dbReference type="Proteomes" id="UP000427373"/>
    </source>
</evidence>
<dbReference type="PROSITE" id="PS50106">
    <property type="entry name" value="PDZ"/>
    <property type="match status" value="1"/>
</dbReference>
<keyword evidence="7" id="KW-1185">Reference proteome</keyword>
<dbReference type="AlphaFoldDB" id="A0A650CGI8"/>
<dbReference type="InterPro" id="IPR001478">
    <property type="entry name" value="PDZ"/>
</dbReference>
<protein>
    <submittedName>
        <fullName evidence="6">PDZ domain-containing protein</fullName>
    </submittedName>
    <submittedName>
        <fullName evidence="5">S1-C subfamily serine protease</fullName>
    </submittedName>
</protein>
<sequence length="298" mass="31703">MDYSSIVEDVSKSVVTILTKQLTLDEFLMPSVAEGLGSGFSVGNGFVITSYHVIQNSRNIVVVSKDGFSSEADVIAINPFNDLALLYTNLNLKALKFSEKVKVGEGVLAIGSPLGLDSVTLGIISSIDRTIQSPLGNPLYVLQTDAAVNPGNSGGPLINTKGEVVGVVTAMIPYAQGIGFAIPSKLVLSFLKNVERNNGKYVRPYLGIRVIKLNKAISTYFNLSSDAGVLVVAVDEDSPAYDAGIRRGDIITEVNGKKIESQLDLVASIDETGLEEIEMKILRGKDKISIKVAPVALS</sequence>
<evidence type="ECO:0000259" key="4">
    <source>
        <dbReference type="PROSITE" id="PS50106"/>
    </source>
</evidence>
<dbReference type="PRINTS" id="PR00834">
    <property type="entry name" value="PROTEASES2C"/>
</dbReference>
<dbReference type="PANTHER" id="PTHR22939">
    <property type="entry name" value="SERINE PROTEASE FAMILY S1C HTRA-RELATED"/>
    <property type="match status" value="1"/>
</dbReference>
<dbReference type="SUPFAM" id="SSF50494">
    <property type="entry name" value="Trypsin-like serine proteases"/>
    <property type="match status" value="1"/>
</dbReference>
<evidence type="ECO:0000256" key="1">
    <source>
        <dbReference type="ARBA" id="ARBA00010541"/>
    </source>
</evidence>
<dbReference type="GeneID" id="42800923"/>
<organism evidence="6 7">
    <name type="scientific">Sulfurisphaera ohwakuensis</name>
    <dbReference type="NCBI Taxonomy" id="69656"/>
    <lineage>
        <taxon>Archaea</taxon>
        <taxon>Thermoproteota</taxon>
        <taxon>Thermoprotei</taxon>
        <taxon>Sulfolobales</taxon>
        <taxon>Sulfolobaceae</taxon>
        <taxon>Sulfurisphaera</taxon>
    </lineage>
</organism>
<dbReference type="Pfam" id="PF13365">
    <property type="entry name" value="Trypsin_2"/>
    <property type="match status" value="1"/>
</dbReference>
<reference evidence="6 7" key="1">
    <citation type="submission" date="2019-10" db="EMBL/GenBank/DDBJ databases">
        <title>Genome Sequences from Six Type Strain Members of the Archaeal Family Sulfolobaceae: Acidianus ambivalens, Acidianus infernus, Metallosphaera prunae, Stygiolobus azoricus, Sulfolobus metallicus, and Sulfurisphaera ohwakuensis.</title>
        <authorList>
            <person name="Counts J.A."/>
            <person name="Kelly R.M."/>
        </authorList>
    </citation>
    <scope>NUCLEOTIDE SEQUENCE [LARGE SCALE GENOMIC DNA]</scope>
    <source>
        <strain evidence="6 7">TA-1</strain>
    </source>
</reference>
<dbReference type="SUPFAM" id="SSF50156">
    <property type="entry name" value="PDZ domain-like"/>
    <property type="match status" value="1"/>
</dbReference>
<dbReference type="Proteomes" id="UP000582213">
    <property type="component" value="Unassembled WGS sequence"/>
</dbReference>
<dbReference type="InterPro" id="IPR036034">
    <property type="entry name" value="PDZ_sf"/>
</dbReference>
<dbReference type="Proteomes" id="UP000427373">
    <property type="component" value="Chromosome"/>
</dbReference>
<dbReference type="GO" id="GO:0006508">
    <property type="term" value="P:proteolysis"/>
    <property type="evidence" value="ECO:0007669"/>
    <property type="project" value="UniProtKB-KW"/>
</dbReference>
<dbReference type="PANTHER" id="PTHR22939:SF129">
    <property type="entry name" value="SERINE PROTEASE HTRA2, MITOCHONDRIAL"/>
    <property type="match status" value="1"/>
</dbReference>
<evidence type="ECO:0000313" key="8">
    <source>
        <dbReference type="Proteomes" id="UP000582213"/>
    </source>
</evidence>
<dbReference type="SMART" id="SM00228">
    <property type="entry name" value="PDZ"/>
    <property type="match status" value="1"/>
</dbReference>
<dbReference type="RefSeq" id="WP_156014454.1">
    <property type="nucleotide sequence ID" value="NZ_CP045484.1"/>
</dbReference>
<feature type="domain" description="PDZ" evidence="4">
    <location>
        <begin position="191"/>
        <end position="296"/>
    </location>
</feature>
<keyword evidence="2 5" id="KW-0645">Protease</keyword>
<evidence type="ECO:0000313" key="5">
    <source>
        <dbReference type="EMBL" id="MBB5252668.1"/>
    </source>
</evidence>
<evidence type="ECO:0000313" key="6">
    <source>
        <dbReference type="EMBL" id="QGR16903.1"/>
    </source>
</evidence>
<keyword evidence="3" id="KW-0378">Hydrolase</keyword>
<evidence type="ECO:0000256" key="2">
    <source>
        <dbReference type="ARBA" id="ARBA00022670"/>
    </source>
</evidence>
<dbReference type="Gene3D" id="2.30.42.10">
    <property type="match status" value="1"/>
</dbReference>
<dbReference type="Gene3D" id="2.40.10.120">
    <property type="match status" value="1"/>
</dbReference>
<comment type="similarity">
    <text evidence="1">Belongs to the peptidase S1C family.</text>
</comment>
<dbReference type="EMBL" id="JACHFY010000001">
    <property type="protein sequence ID" value="MBB5252668.1"/>
    <property type="molecule type" value="Genomic_DNA"/>
</dbReference>
<evidence type="ECO:0000256" key="3">
    <source>
        <dbReference type="ARBA" id="ARBA00022801"/>
    </source>
</evidence>
<dbReference type="GO" id="GO:0004252">
    <property type="term" value="F:serine-type endopeptidase activity"/>
    <property type="evidence" value="ECO:0007669"/>
    <property type="project" value="InterPro"/>
</dbReference>
<dbReference type="InterPro" id="IPR001940">
    <property type="entry name" value="Peptidase_S1C"/>
</dbReference>